<dbReference type="AlphaFoldDB" id="A0A3P5WP76"/>
<dbReference type="InterPro" id="IPR021309">
    <property type="entry name" value="YgaP-like_TM"/>
</dbReference>
<reference evidence="3 4" key="1">
    <citation type="submission" date="2018-11" db="EMBL/GenBank/DDBJ databases">
        <authorList>
            <person name="Criscuolo A."/>
        </authorList>
    </citation>
    <scope>NUCLEOTIDE SEQUENCE [LARGE SCALE GENOMIC DNA]</scope>
    <source>
        <strain evidence="3">ACIP111625</strain>
    </source>
</reference>
<feature type="transmembrane region" description="Helical" evidence="1">
    <location>
        <begin position="12"/>
        <end position="29"/>
    </location>
</feature>
<dbReference type="Proteomes" id="UP000277498">
    <property type="component" value="Unassembled WGS sequence"/>
</dbReference>
<dbReference type="Gene3D" id="6.10.140.1340">
    <property type="match status" value="1"/>
</dbReference>
<keyword evidence="1" id="KW-0812">Transmembrane</keyword>
<evidence type="ECO:0000259" key="2">
    <source>
        <dbReference type="Pfam" id="PF11127"/>
    </source>
</evidence>
<keyword evidence="4" id="KW-1185">Reference proteome</keyword>
<feature type="domain" description="Inner membrane protein YgaP-like transmembrane" evidence="2">
    <location>
        <begin position="1"/>
        <end position="61"/>
    </location>
</feature>
<proteinExistence type="predicted"/>
<protein>
    <recommendedName>
        <fullName evidence="2">Inner membrane protein YgaP-like transmembrane domain-containing protein</fullName>
    </recommendedName>
</protein>
<dbReference type="EMBL" id="UXAW01000048">
    <property type="protein sequence ID" value="VDC23445.1"/>
    <property type="molecule type" value="Genomic_DNA"/>
</dbReference>
<keyword evidence="1" id="KW-0472">Membrane</keyword>
<evidence type="ECO:0000313" key="3">
    <source>
        <dbReference type="EMBL" id="VDC23445.1"/>
    </source>
</evidence>
<name>A0A3P5WP76_9RHOB</name>
<organism evidence="3 4">
    <name type="scientific">Pseudogemmobacter humi</name>
    <dbReference type="NCBI Taxonomy" id="2483812"/>
    <lineage>
        <taxon>Bacteria</taxon>
        <taxon>Pseudomonadati</taxon>
        <taxon>Pseudomonadota</taxon>
        <taxon>Alphaproteobacteria</taxon>
        <taxon>Rhodobacterales</taxon>
        <taxon>Paracoccaceae</taxon>
        <taxon>Pseudogemmobacter</taxon>
    </lineage>
</organism>
<evidence type="ECO:0000256" key="1">
    <source>
        <dbReference type="SAM" id="Phobius"/>
    </source>
</evidence>
<dbReference type="RefSeq" id="WP_124085463.1">
    <property type="nucleotide sequence ID" value="NZ_UXAW01000048.1"/>
</dbReference>
<sequence>MQINIGTPERIARLILGVVLVVLPWLAQFPPLWTWVSVIAGVVMLVTGAIRFCPVWRILGIGGRK</sequence>
<evidence type="ECO:0000313" key="4">
    <source>
        <dbReference type="Proteomes" id="UP000277498"/>
    </source>
</evidence>
<keyword evidence="1" id="KW-1133">Transmembrane helix</keyword>
<accession>A0A3P5WP76</accession>
<gene>
    <name evidence="3" type="ORF">XINFAN_01048</name>
</gene>
<feature type="transmembrane region" description="Helical" evidence="1">
    <location>
        <begin position="35"/>
        <end position="59"/>
    </location>
</feature>
<dbReference type="Pfam" id="PF11127">
    <property type="entry name" value="YgaP-like_TM"/>
    <property type="match status" value="1"/>
</dbReference>
<dbReference type="OrthoDB" id="9804804at2"/>